<dbReference type="AlphaFoldDB" id="A0A4R5TQA3"/>
<dbReference type="OrthoDB" id="528778at2"/>
<dbReference type="InterPro" id="IPR025311">
    <property type="entry name" value="DUF4166"/>
</dbReference>
<reference evidence="2 3" key="1">
    <citation type="submission" date="2019-03" db="EMBL/GenBank/DDBJ databases">
        <title>Luteimonas zhaokaii sp.nov., isolated from the rectal contents of Plateau pika in Yushu, Qinghai Province, China.</title>
        <authorList>
            <person name="Zhang G."/>
        </authorList>
    </citation>
    <scope>NUCLEOTIDE SEQUENCE [LARGE SCALE GENOMIC DNA]</scope>
    <source>
        <strain evidence="2 3">B9</strain>
    </source>
</reference>
<dbReference type="EMBL" id="SMTF01000027">
    <property type="protein sequence ID" value="TDK18865.1"/>
    <property type="molecule type" value="Genomic_DNA"/>
</dbReference>
<accession>A0A4R5TQA3</accession>
<dbReference type="Proteomes" id="UP000294796">
    <property type="component" value="Unassembled WGS sequence"/>
</dbReference>
<feature type="domain" description="DUF4166" evidence="1">
    <location>
        <begin position="21"/>
        <end position="177"/>
    </location>
</feature>
<name>A0A4R5TQA3_9GAMM</name>
<dbReference type="Pfam" id="PF13761">
    <property type="entry name" value="DUF4166"/>
    <property type="match status" value="1"/>
</dbReference>
<gene>
    <name evidence="2" type="ORF">E2F46_17135</name>
</gene>
<protein>
    <submittedName>
        <fullName evidence="2">DUF4166 domain-containing protein</fullName>
    </submittedName>
</protein>
<evidence type="ECO:0000259" key="1">
    <source>
        <dbReference type="Pfam" id="PF13761"/>
    </source>
</evidence>
<organism evidence="2 3">
    <name type="scientific">Luteimonas aestuarii</name>
    <dbReference type="NCBI Taxonomy" id="453837"/>
    <lineage>
        <taxon>Bacteria</taxon>
        <taxon>Pseudomonadati</taxon>
        <taxon>Pseudomonadota</taxon>
        <taxon>Gammaproteobacteria</taxon>
        <taxon>Lysobacterales</taxon>
        <taxon>Lysobacteraceae</taxon>
        <taxon>Luteimonas</taxon>
    </lineage>
</organism>
<sequence length="208" mass="22397">MSTGGAPTLFQQALGAAFFRLPEPLRRLHGVRGRARYAGIATIERGRNPLARLCARVAGLPAAGEGVALTVDFIADAKAETWHRDFGGRRMTTRVALRDGLLRERVGPMQFRYALHANDGAIWWTVAGARLFGLLPLPAALFDGVRCREFAIDERYGFHVQASLPLAGRIVRYSGWLAPADAADDTAATAASSIMADPTGDNADGQHD</sequence>
<keyword evidence="3" id="KW-1185">Reference proteome</keyword>
<evidence type="ECO:0000313" key="2">
    <source>
        <dbReference type="EMBL" id="TDK18865.1"/>
    </source>
</evidence>
<proteinExistence type="predicted"/>
<comment type="caution">
    <text evidence="2">The sequence shown here is derived from an EMBL/GenBank/DDBJ whole genome shotgun (WGS) entry which is preliminary data.</text>
</comment>
<dbReference type="RefSeq" id="WP_133323802.1">
    <property type="nucleotide sequence ID" value="NZ_SMTF01000027.1"/>
</dbReference>
<evidence type="ECO:0000313" key="3">
    <source>
        <dbReference type="Proteomes" id="UP000294796"/>
    </source>
</evidence>